<proteinExistence type="predicted"/>
<keyword evidence="1" id="KW-0472">Membrane</keyword>
<dbReference type="OrthoDB" id="1451701at2"/>
<name>A0A3S9MZL2_9FLAO</name>
<keyword evidence="3" id="KW-1185">Reference proteome</keyword>
<evidence type="ECO:0000313" key="2">
    <source>
        <dbReference type="EMBL" id="AZQ44503.1"/>
    </source>
</evidence>
<protein>
    <recommendedName>
        <fullName evidence="4">Hydrolase</fullName>
    </recommendedName>
</protein>
<accession>A0A3S9MZL2</accession>
<evidence type="ECO:0000256" key="1">
    <source>
        <dbReference type="SAM" id="Phobius"/>
    </source>
</evidence>
<sequence>MRRNLYLYLFIFASLIALVFYINGRKYQEALEKDVTSLRAKAYKQERELDSIEDAAMLQGKTFSLTGNQEAQDYLEKLGYTQQQIEQQVVDKLLDLNLEEGGNPLVPYIGQGRGFQINDTKFVNHKWVLANYSDNYQWGELLINYNISEDNQIELTTLHSVLYDKYR</sequence>
<dbReference type="AlphaFoldDB" id="A0A3S9MZL2"/>
<feature type="transmembrane region" description="Helical" evidence="1">
    <location>
        <begin position="6"/>
        <end position="23"/>
    </location>
</feature>
<organism evidence="2 3">
    <name type="scientific">Nonlabens ponticola</name>
    <dbReference type="NCBI Taxonomy" id="2496866"/>
    <lineage>
        <taxon>Bacteria</taxon>
        <taxon>Pseudomonadati</taxon>
        <taxon>Bacteroidota</taxon>
        <taxon>Flavobacteriia</taxon>
        <taxon>Flavobacteriales</taxon>
        <taxon>Flavobacteriaceae</taxon>
        <taxon>Nonlabens</taxon>
    </lineage>
</organism>
<dbReference type="RefSeq" id="WP_126448004.1">
    <property type="nucleotide sequence ID" value="NZ_CP034549.1"/>
</dbReference>
<evidence type="ECO:0000313" key="3">
    <source>
        <dbReference type="Proteomes" id="UP000279600"/>
    </source>
</evidence>
<dbReference type="Proteomes" id="UP000279600">
    <property type="component" value="Chromosome"/>
</dbReference>
<dbReference type="EMBL" id="CP034549">
    <property type="protein sequence ID" value="AZQ44503.1"/>
    <property type="molecule type" value="Genomic_DNA"/>
</dbReference>
<evidence type="ECO:0008006" key="4">
    <source>
        <dbReference type="Google" id="ProtNLM"/>
    </source>
</evidence>
<keyword evidence="1" id="KW-0812">Transmembrane</keyword>
<dbReference type="KEGG" id="noj:EJ995_09705"/>
<keyword evidence="1" id="KW-1133">Transmembrane helix</keyword>
<gene>
    <name evidence="2" type="ORF">EJ995_09705</name>
</gene>
<reference evidence="2 3" key="1">
    <citation type="submission" date="2018-12" db="EMBL/GenBank/DDBJ databases">
        <title>Complete genome of Nonlabens sp. MJ115.</title>
        <authorList>
            <person name="Choi H.S."/>
            <person name="Jung J."/>
        </authorList>
    </citation>
    <scope>NUCLEOTIDE SEQUENCE [LARGE SCALE GENOMIC DNA]</scope>
    <source>
        <strain evidence="2 3">MJ115</strain>
    </source>
</reference>